<dbReference type="PROSITE" id="PS50102">
    <property type="entry name" value="RRM"/>
    <property type="match status" value="1"/>
</dbReference>
<dbReference type="CDD" id="cd21608">
    <property type="entry name" value="RRM2_NsCP33_like"/>
    <property type="match status" value="1"/>
</dbReference>
<gene>
    <name evidence="4" type="ORF">ENV54_03830</name>
</gene>
<accession>A0A7C4ET29</accession>
<name>A0A7C4ET29_9BACT</name>
<reference evidence="4" key="1">
    <citation type="journal article" date="2020" name="mSystems">
        <title>Genome- and Community-Level Interaction Insights into Carbon Utilization and Element Cycling Functions of Hydrothermarchaeota in Hydrothermal Sediment.</title>
        <authorList>
            <person name="Zhou Z."/>
            <person name="Liu Y."/>
            <person name="Xu W."/>
            <person name="Pan J."/>
            <person name="Luo Z.H."/>
            <person name="Li M."/>
        </authorList>
    </citation>
    <scope>NUCLEOTIDE SEQUENCE [LARGE SCALE GENOMIC DNA]</scope>
    <source>
        <strain evidence="4">SpSt-769</strain>
    </source>
</reference>
<evidence type="ECO:0000256" key="1">
    <source>
        <dbReference type="ARBA" id="ARBA00022884"/>
    </source>
</evidence>
<sequence>MSFNIYVGNLSFDATEGELKDLFGQYGQVDTVKIISDQFTGRSRGFGFVEMESREDGLKAVQELDTKELGGRSLKVNEAKPRNSGGDGRRNDRGRGSRW</sequence>
<evidence type="ECO:0000259" key="3">
    <source>
        <dbReference type="PROSITE" id="PS50102"/>
    </source>
</evidence>
<dbReference type="PANTHER" id="PTHR48027">
    <property type="entry name" value="HETEROGENEOUS NUCLEAR RIBONUCLEOPROTEIN 87F-RELATED"/>
    <property type="match status" value="1"/>
</dbReference>
<dbReference type="InterPro" id="IPR052462">
    <property type="entry name" value="SLIRP/GR-RBP-like"/>
</dbReference>
<dbReference type="Pfam" id="PF00076">
    <property type="entry name" value="RRM_1"/>
    <property type="match status" value="1"/>
</dbReference>
<feature type="region of interest" description="Disordered" evidence="2">
    <location>
        <begin position="69"/>
        <end position="99"/>
    </location>
</feature>
<evidence type="ECO:0000313" key="4">
    <source>
        <dbReference type="EMBL" id="HGH60412.1"/>
    </source>
</evidence>
<feature type="domain" description="RRM" evidence="3">
    <location>
        <begin position="3"/>
        <end position="81"/>
    </location>
</feature>
<dbReference type="SUPFAM" id="SSF54928">
    <property type="entry name" value="RNA-binding domain, RBD"/>
    <property type="match status" value="1"/>
</dbReference>
<evidence type="ECO:0000256" key="2">
    <source>
        <dbReference type="SAM" id="MobiDB-lite"/>
    </source>
</evidence>
<dbReference type="SMART" id="SM00360">
    <property type="entry name" value="RRM"/>
    <property type="match status" value="1"/>
</dbReference>
<dbReference type="GO" id="GO:0003723">
    <property type="term" value="F:RNA binding"/>
    <property type="evidence" value="ECO:0007669"/>
    <property type="project" value="UniProtKB-KW"/>
</dbReference>
<dbReference type="InterPro" id="IPR000504">
    <property type="entry name" value="RRM_dom"/>
</dbReference>
<dbReference type="EMBL" id="DTGT01000118">
    <property type="protein sequence ID" value="HGH60412.1"/>
    <property type="molecule type" value="Genomic_DNA"/>
</dbReference>
<dbReference type="Gene3D" id="3.30.70.330">
    <property type="match status" value="1"/>
</dbReference>
<keyword evidence="1" id="KW-0694">RNA-binding</keyword>
<proteinExistence type="predicted"/>
<protein>
    <submittedName>
        <fullName evidence="4">RNA-binding protein</fullName>
    </submittedName>
</protein>
<dbReference type="InterPro" id="IPR035979">
    <property type="entry name" value="RBD_domain_sf"/>
</dbReference>
<dbReference type="InterPro" id="IPR012677">
    <property type="entry name" value="Nucleotide-bd_a/b_plait_sf"/>
</dbReference>
<comment type="caution">
    <text evidence="4">The sequence shown here is derived from an EMBL/GenBank/DDBJ whole genome shotgun (WGS) entry which is preliminary data.</text>
</comment>
<dbReference type="AlphaFoldDB" id="A0A7C4ET29"/>
<organism evidence="4">
    <name type="scientific">Desulfomonile tiedjei</name>
    <dbReference type="NCBI Taxonomy" id="2358"/>
    <lineage>
        <taxon>Bacteria</taxon>
        <taxon>Pseudomonadati</taxon>
        <taxon>Thermodesulfobacteriota</taxon>
        <taxon>Desulfomonilia</taxon>
        <taxon>Desulfomonilales</taxon>
        <taxon>Desulfomonilaceae</taxon>
        <taxon>Desulfomonile</taxon>
    </lineage>
</organism>
<dbReference type="InterPro" id="IPR048289">
    <property type="entry name" value="RRM2_NsCP33-like"/>
</dbReference>